<dbReference type="SUPFAM" id="SSF48726">
    <property type="entry name" value="Immunoglobulin"/>
    <property type="match status" value="1"/>
</dbReference>
<protein>
    <recommendedName>
        <fullName evidence="3">Ig-like domain-containing protein</fullName>
    </recommendedName>
</protein>
<dbReference type="Gene3D" id="2.60.40.10">
    <property type="entry name" value="Immunoglobulins"/>
    <property type="match status" value="1"/>
</dbReference>
<accession>A0A7R8VBT5</accession>
<name>A0A7R8VBT5_TIMDO</name>
<feature type="compositionally biased region" description="Polar residues" evidence="1">
    <location>
        <begin position="1"/>
        <end position="11"/>
    </location>
</feature>
<evidence type="ECO:0008006" key="3">
    <source>
        <dbReference type="Google" id="ProtNLM"/>
    </source>
</evidence>
<reference evidence="2" key="1">
    <citation type="submission" date="2020-11" db="EMBL/GenBank/DDBJ databases">
        <authorList>
            <person name="Tran Van P."/>
        </authorList>
    </citation>
    <scope>NUCLEOTIDE SEQUENCE</scope>
</reference>
<evidence type="ECO:0000313" key="2">
    <source>
        <dbReference type="EMBL" id="CAD7194807.1"/>
    </source>
</evidence>
<feature type="compositionally biased region" description="Low complexity" evidence="1">
    <location>
        <begin position="25"/>
        <end position="34"/>
    </location>
</feature>
<dbReference type="InterPro" id="IPR013783">
    <property type="entry name" value="Ig-like_fold"/>
</dbReference>
<evidence type="ECO:0000256" key="1">
    <source>
        <dbReference type="SAM" id="MobiDB-lite"/>
    </source>
</evidence>
<dbReference type="EMBL" id="OA564573">
    <property type="protein sequence ID" value="CAD7194807.1"/>
    <property type="molecule type" value="Genomic_DNA"/>
</dbReference>
<organism evidence="2">
    <name type="scientific">Timema douglasi</name>
    <name type="common">Walking stick</name>
    <dbReference type="NCBI Taxonomy" id="61478"/>
    <lineage>
        <taxon>Eukaryota</taxon>
        <taxon>Metazoa</taxon>
        <taxon>Ecdysozoa</taxon>
        <taxon>Arthropoda</taxon>
        <taxon>Hexapoda</taxon>
        <taxon>Insecta</taxon>
        <taxon>Pterygota</taxon>
        <taxon>Neoptera</taxon>
        <taxon>Polyneoptera</taxon>
        <taxon>Phasmatodea</taxon>
        <taxon>Timematodea</taxon>
        <taxon>Timematoidea</taxon>
        <taxon>Timematidae</taxon>
        <taxon>Timema</taxon>
    </lineage>
</organism>
<sequence length="108" mass="12136">MSVHSLNSLTKNGYRLRSGHRETSTDGNTTTSTLSFSATKDDAGTYLACKAENKAVSSEGLEDGWKLEIQCPLQLRKVDADGNAANWRQIKWLHFEKKQPELLYNTLF</sequence>
<gene>
    <name evidence="2" type="ORF">TDIB3V08_LOCUS1220</name>
</gene>
<dbReference type="InterPro" id="IPR036179">
    <property type="entry name" value="Ig-like_dom_sf"/>
</dbReference>
<dbReference type="AlphaFoldDB" id="A0A7R8VBT5"/>
<feature type="region of interest" description="Disordered" evidence="1">
    <location>
        <begin position="1"/>
        <end position="34"/>
    </location>
</feature>
<proteinExistence type="predicted"/>